<keyword evidence="10 22" id="KW-0732">Signal</keyword>
<proteinExistence type="inferred from homology"/>
<evidence type="ECO:0000256" key="16">
    <source>
        <dbReference type="ARBA" id="ARBA00023324"/>
    </source>
</evidence>
<feature type="binding site" evidence="19">
    <location>
        <position position="80"/>
    </location>
    <ligand>
        <name>Ca(2+)</name>
        <dbReference type="ChEBI" id="CHEBI:29108"/>
        <label>1</label>
    </ligand>
</feature>
<dbReference type="GO" id="GO:0042744">
    <property type="term" value="P:hydrogen peroxide catabolic process"/>
    <property type="evidence" value="ECO:0007669"/>
    <property type="project" value="UniProtKB-KW"/>
</dbReference>
<feature type="chain" id="PRO_5043099870" description="Peroxidase" evidence="22">
    <location>
        <begin position="22"/>
        <end position="330"/>
    </location>
</feature>
<evidence type="ECO:0000256" key="22">
    <source>
        <dbReference type="RuleBase" id="RU362060"/>
    </source>
</evidence>
<feature type="binding site" evidence="19">
    <location>
        <position position="246"/>
    </location>
    <ligand>
        <name>Ca(2+)</name>
        <dbReference type="ChEBI" id="CHEBI:29108"/>
        <label>2</label>
    </ligand>
</feature>
<evidence type="ECO:0000256" key="4">
    <source>
        <dbReference type="ARBA" id="ARBA00006873"/>
    </source>
</evidence>
<keyword evidence="13 19" id="KW-0408">Iron</keyword>
<feature type="binding site" evidence="19">
    <location>
        <position position="75"/>
    </location>
    <ligand>
        <name>Ca(2+)</name>
        <dbReference type="ChEBI" id="CHEBI:29108"/>
        <label>1</label>
    </ligand>
</feature>
<evidence type="ECO:0000256" key="11">
    <source>
        <dbReference type="ARBA" id="ARBA00022837"/>
    </source>
</evidence>
<evidence type="ECO:0000313" key="25">
    <source>
        <dbReference type="Proteomes" id="UP001454036"/>
    </source>
</evidence>
<keyword evidence="25" id="KW-1185">Reference proteome</keyword>
<comment type="caution">
    <text evidence="24">The sequence shown here is derived from an EMBL/GenBank/DDBJ whole genome shotgun (WGS) entry which is preliminary data.</text>
</comment>
<evidence type="ECO:0000256" key="6">
    <source>
        <dbReference type="ARBA" id="ARBA00022525"/>
    </source>
</evidence>
<dbReference type="InterPro" id="IPR019794">
    <property type="entry name" value="Peroxidases_AS"/>
</dbReference>
<gene>
    <name evidence="24" type="ORF">LIER_16415</name>
</gene>
<feature type="binding site" evidence="19">
    <location>
        <position position="254"/>
    </location>
    <ligand>
        <name>Ca(2+)</name>
        <dbReference type="ChEBI" id="CHEBI:29108"/>
        <label>2</label>
    </ligand>
</feature>
<feature type="domain" description="Plant heme peroxidase family profile" evidence="23">
    <location>
        <begin position="33"/>
        <end position="327"/>
    </location>
</feature>
<protein>
    <recommendedName>
        <fullName evidence="5 22">Peroxidase</fullName>
        <ecNumber evidence="5 22">1.11.1.7</ecNumber>
    </recommendedName>
</protein>
<dbReference type="PROSITE" id="PS00436">
    <property type="entry name" value="PEROXIDASE_2"/>
    <property type="match status" value="1"/>
</dbReference>
<evidence type="ECO:0000256" key="17">
    <source>
        <dbReference type="PIRSR" id="PIRSR600823-1"/>
    </source>
</evidence>
<feature type="binding site" evidence="19">
    <location>
        <position position="78"/>
    </location>
    <ligand>
        <name>Ca(2+)</name>
        <dbReference type="ChEBI" id="CHEBI:29108"/>
        <label>1</label>
    </ligand>
</feature>
<keyword evidence="7 22" id="KW-0575">Peroxidase</keyword>
<dbReference type="Gene3D" id="1.10.520.10">
    <property type="match status" value="1"/>
</dbReference>
<dbReference type="GO" id="GO:0006979">
    <property type="term" value="P:response to oxidative stress"/>
    <property type="evidence" value="ECO:0007669"/>
    <property type="project" value="UniProtKB-UniRule"/>
</dbReference>
<evidence type="ECO:0000256" key="2">
    <source>
        <dbReference type="ARBA" id="ARBA00002322"/>
    </source>
</evidence>
<reference evidence="24 25" key="1">
    <citation type="submission" date="2024-01" db="EMBL/GenBank/DDBJ databases">
        <title>The complete chloroplast genome sequence of Lithospermum erythrorhizon: insights into the phylogenetic relationship among Boraginaceae species and the maternal lineages of purple gromwells.</title>
        <authorList>
            <person name="Okada T."/>
            <person name="Watanabe K."/>
        </authorList>
    </citation>
    <scope>NUCLEOTIDE SEQUENCE [LARGE SCALE GENOMIC DNA]</scope>
</reference>
<feature type="binding site" evidence="18">
    <location>
        <position position="167"/>
    </location>
    <ligand>
        <name>substrate</name>
    </ligand>
</feature>
<evidence type="ECO:0000256" key="19">
    <source>
        <dbReference type="PIRSR" id="PIRSR600823-3"/>
    </source>
</evidence>
<comment type="cofactor">
    <cofactor evidence="19 22">
        <name>Ca(2+)</name>
        <dbReference type="ChEBI" id="CHEBI:29108"/>
    </cofactor>
    <text evidence="19 22">Binds 2 calcium ions per subunit.</text>
</comment>
<dbReference type="GO" id="GO:0046872">
    <property type="term" value="F:metal ion binding"/>
    <property type="evidence" value="ECO:0007669"/>
    <property type="project" value="UniProtKB-UniRule"/>
</dbReference>
<evidence type="ECO:0000256" key="8">
    <source>
        <dbReference type="ARBA" id="ARBA00022617"/>
    </source>
</evidence>
<dbReference type="AlphaFoldDB" id="A0AAV3Q803"/>
<evidence type="ECO:0000256" key="20">
    <source>
        <dbReference type="PIRSR" id="PIRSR600823-4"/>
    </source>
</evidence>
<keyword evidence="12 22" id="KW-0560">Oxidoreductase</keyword>
<accession>A0AAV3Q803</accession>
<dbReference type="Gene3D" id="1.10.420.10">
    <property type="entry name" value="Peroxidase, domain 2"/>
    <property type="match status" value="1"/>
</dbReference>
<dbReference type="Proteomes" id="UP001454036">
    <property type="component" value="Unassembled WGS sequence"/>
</dbReference>
<dbReference type="EMBL" id="BAABME010003665">
    <property type="protein sequence ID" value="GAA0159698.1"/>
    <property type="molecule type" value="Genomic_DNA"/>
</dbReference>
<dbReference type="PROSITE" id="PS00435">
    <property type="entry name" value="PEROXIDASE_1"/>
    <property type="match status" value="1"/>
</dbReference>
<comment type="similarity">
    <text evidence="22">Belongs to the peroxidase family. Classical plant (class III) peroxidase subfamily.</text>
</comment>
<evidence type="ECO:0000256" key="15">
    <source>
        <dbReference type="ARBA" id="ARBA00023180"/>
    </source>
</evidence>
<sequence>MKKSSRLIALLLTLFVVATSAILDDLPLDDDDDLELYYYRRSCPKLEKIIHDKVSAWMKNDYSIGPALMRLHFHDCSVRGCDGSILLDYPGSERMANASKTLRGFELIDEIKAAVEKVCPKTVSCSDILTAAARDATLNAGGPFWSVPYGRKDGRVSIAKEADQYVPMGHEKITDLVEFYQSKGLSIVDMVVLSGAHTIGRSTCGSIQYRLFNYEGTGKPDPSISPKYLNYLRRKCRWASEYVDLDAETPKKFDVQYFKNLQNKMGLLKSDQLLYLDSRTKPLVGALASQSSLFRHQFAASMVKLGNIQDYLSADDGEIRVKCSKVNPSK</sequence>
<dbReference type="InterPro" id="IPR010255">
    <property type="entry name" value="Haem_peroxidase_sf"/>
</dbReference>
<dbReference type="SUPFAM" id="SSF48113">
    <property type="entry name" value="Heme-dependent peroxidases"/>
    <property type="match status" value="1"/>
</dbReference>
<feature type="binding site" evidence="19">
    <location>
        <position position="198"/>
    </location>
    <ligand>
        <name>Ca(2+)</name>
        <dbReference type="ChEBI" id="CHEBI:29108"/>
        <label>2</label>
    </ligand>
</feature>
<evidence type="ECO:0000256" key="13">
    <source>
        <dbReference type="ARBA" id="ARBA00023004"/>
    </source>
</evidence>
<feature type="disulfide bond" evidence="21">
    <location>
        <begin position="43"/>
        <end position="119"/>
    </location>
</feature>
<dbReference type="InterPro" id="IPR019793">
    <property type="entry name" value="Peroxidases_heam-ligand_BS"/>
</dbReference>
<feature type="active site" description="Proton acceptor" evidence="17">
    <location>
        <position position="74"/>
    </location>
</feature>
<dbReference type="GO" id="GO:0020037">
    <property type="term" value="F:heme binding"/>
    <property type="evidence" value="ECO:0007669"/>
    <property type="project" value="UniProtKB-UniRule"/>
</dbReference>
<organism evidence="24 25">
    <name type="scientific">Lithospermum erythrorhizon</name>
    <name type="common">Purple gromwell</name>
    <name type="synonym">Lithospermum officinale var. erythrorhizon</name>
    <dbReference type="NCBI Taxonomy" id="34254"/>
    <lineage>
        <taxon>Eukaryota</taxon>
        <taxon>Viridiplantae</taxon>
        <taxon>Streptophyta</taxon>
        <taxon>Embryophyta</taxon>
        <taxon>Tracheophyta</taxon>
        <taxon>Spermatophyta</taxon>
        <taxon>Magnoliopsida</taxon>
        <taxon>eudicotyledons</taxon>
        <taxon>Gunneridae</taxon>
        <taxon>Pentapetalae</taxon>
        <taxon>asterids</taxon>
        <taxon>lamiids</taxon>
        <taxon>Boraginales</taxon>
        <taxon>Boraginaceae</taxon>
        <taxon>Boraginoideae</taxon>
        <taxon>Lithospermeae</taxon>
        <taxon>Lithospermum</taxon>
    </lineage>
</organism>
<comment type="catalytic activity">
    <reaction evidence="1 22">
        <text>2 a phenolic donor + H2O2 = 2 a phenolic radical donor + 2 H2O</text>
        <dbReference type="Rhea" id="RHEA:56136"/>
        <dbReference type="ChEBI" id="CHEBI:15377"/>
        <dbReference type="ChEBI" id="CHEBI:16240"/>
        <dbReference type="ChEBI" id="CHEBI:139520"/>
        <dbReference type="ChEBI" id="CHEBI:139521"/>
        <dbReference type="EC" id="1.11.1.7"/>
    </reaction>
</comment>
<dbReference type="InterPro" id="IPR000823">
    <property type="entry name" value="Peroxidase_pln"/>
</dbReference>
<feature type="binding site" description="axial binding residue" evidence="19">
    <location>
        <position position="197"/>
    </location>
    <ligand>
        <name>heme b</name>
        <dbReference type="ChEBI" id="CHEBI:60344"/>
    </ligand>
    <ligandPart>
        <name>Fe</name>
        <dbReference type="ChEBI" id="CHEBI:18248"/>
    </ligandPart>
</feature>
<evidence type="ECO:0000256" key="12">
    <source>
        <dbReference type="ARBA" id="ARBA00023002"/>
    </source>
</evidence>
<comment type="subcellular location">
    <subcellularLocation>
        <location evidence="3 22">Secreted</location>
    </subcellularLocation>
</comment>
<dbReference type="GO" id="GO:0140825">
    <property type="term" value="F:lactoperoxidase activity"/>
    <property type="evidence" value="ECO:0007669"/>
    <property type="project" value="UniProtKB-EC"/>
</dbReference>
<dbReference type="Pfam" id="PF00141">
    <property type="entry name" value="peroxidase"/>
    <property type="match status" value="1"/>
</dbReference>
<evidence type="ECO:0000256" key="1">
    <source>
        <dbReference type="ARBA" id="ARBA00000189"/>
    </source>
</evidence>
<feature type="binding site" evidence="19">
    <location>
        <position position="249"/>
    </location>
    <ligand>
        <name>Ca(2+)</name>
        <dbReference type="ChEBI" id="CHEBI:29108"/>
        <label>2</label>
    </ligand>
</feature>
<evidence type="ECO:0000259" key="23">
    <source>
        <dbReference type="PROSITE" id="PS50873"/>
    </source>
</evidence>
<comment type="similarity">
    <text evidence="4">Belongs to the peroxidase family. Ascorbate peroxidase subfamily.</text>
</comment>
<dbReference type="InterPro" id="IPR033905">
    <property type="entry name" value="Secretory_peroxidase"/>
</dbReference>
<dbReference type="PANTHER" id="PTHR31517">
    <property type="match status" value="1"/>
</dbReference>
<evidence type="ECO:0000256" key="7">
    <source>
        <dbReference type="ARBA" id="ARBA00022559"/>
    </source>
</evidence>
<evidence type="ECO:0000256" key="10">
    <source>
        <dbReference type="ARBA" id="ARBA00022729"/>
    </source>
</evidence>
<evidence type="ECO:0000313" key="24">
    <source>
        <dbReference type="EMBL" id="GAA0159698.1"/>
    </source>
</evidence>
<keyword evidence="15" id="KW-0325">Glycoprotein</keyword>
<keyword evidence="11 19" id="KW-0106">Calcium</keyword>
<dbReference type="GO" id="GO:0005576">
    <property type="term" value="C:extracellular region"/>
    <property type="evidence" value="ECO:0007669"/>
    <property type="project" value="UniProtKB-SubCell"/>
</dbReference>
<comment type="cofactor">
    <cofactor evidence="19 22">
        <name>heme b</name>
        <dbReference type="ChEBI" id="CHEBI:60344"/>
    </cofactor>
    <text evidence="19 22">Binds 1 heme b (iron(II)-protoporphyrin IX) group per subunit.</text>
</comment>
<comment type="function">
    <text evidence="2">Removal of H(2)O(2), oxidation of toxic reductants, biosynthesis and degradation of lignin, suberization, auxin catabolism, response to environmental stresses such as wounding, pathogen attack and oxidative stress. These functions might be dependent on each isozyme/isoform in each plant tissue.</text>
</comment>
<dbReference type="EC" id="1.11.1.7" evidence="5 22"/>
<keyword evidence="6 22" id="KW-0964">Secreted</keyword>
<evidence type="ECO:0000256" key="14">
    <source>
        <dbReference type="ARBA" id="ARBA00023157"/>
    </source>
</evidence>
<keyword evidence="8 22" id="KW-0349">Heme</keyword>
<evidence type="ECO:0000256" key="3">
    <source>
        <dbReference type="ARBA" id="ARBA00004613"/>
    </source>
</evidence>
<keyword evidence="14 21" id="KW-1015">Disulfide bond</keyword>
<feature type="disulfide bond" evidence="21">
    <location>
        <begin position="125"/>
        <end position="323"/>
    </location>
</feature>
<feature type="signal peptide" evidence="22">
    <location>
        <begin position="1"/>
        <end position="21"/>
    </location>
</feature>
<dbReference type="FunFam" id="1.10.520.10:FF:000006">
    <property type="entry name" value="Peroxidase"/>
    <property type="match status" value="1"/>
</dbReference>
<feature type="binding site" evidence="19">
    <location>
        <position position="82"/>
    </location>
    <ligand>
        <name>Ca(2+)</name>
        <dbReference type="ChEBI" id="CHEBI:29108"/>
        <label>1</label>
    </ligand>
</feature>
<dbReference type="FunFam" id="1.10.420.10:FF:000001">
    <property type="entry name" value="Peroxidase"/>
    <property type="match status" value="1"/>
</dbReference>
<dbReference type="CDD" id="cd00693">
    <property type="entry name" value="secretory_peroxidase"/>
    <property type="match status" value="1"/>
</dbReference>
<feature type="disulfide bond" evidence="21">
    <location>
        <begin position="204"/>
        <end position="236"/>
    </location>
</feature>
<feature type="disulfide bond" evidence="21">
    <location>
        <begin position="76"/>
        <end position="81"/>
    </location>
</feature>
<dbReference type="PROSITE" id="PS50873">
    <property type="entry name" value="PEROXIDASE_4"/>
    <property type="match status" value="1"/>
</dbReference>
<dbReference type="InterPro" id="IPR002016">
    <property type="entry name" value="Haem_peroxidase"/>
</dbReference>
<feature type="binding site" evidence="19">
    <location>
        <position position="93"/>
    </location>
    <ligand>
        <name>Ca(2+)</name>
        <dbReference type="ChEBI" id="CHEBI:29108"/>
        <label>1</label>
    </ligand>
</feature>
<feature type="site" description="Transition state stabilizer" evidence="20">
    <location>
        <position position="70"/>
    </location>
</feature>
<evidence type="ECO:0000256" key="21">
    <source>
        <dbReference type="PIRSR" id="PIRSR600823-5"/>
    </source>
</evidence>
<dbReference type="PANTHER" id="PTHR31517:SF17">
    <property type="entry name" value="PEROXIDASE 6"/>
    <property type="match status" value="1"/>
</dbReference>
<keyword evidence="16 22" id="KW-0376">Hydrogen peroxide</keyword>
<name>A0AAV3Q803_LITER</name>
<evidence type="ECO:0000256" key="5">
    <source>
        <dbReference type="ARBA" id="ARBA00012313"/>
    </source>
</evidence>
<dbReference type="PRINTS" id="PR00458">
    <property type="entry name" value="PEROXIDASE"/>
</dbReference>
<evidence type="ECO:0000256" key="9">
    <source>
        <dbReference type="ARBA" id="ARBA00022723"/>
    </source>
</evidence>
<keyword evidence="9 19" id="KW-0479">Metal-binding</keyword>
<dbReference type="PRINTS" id="PR00461">
    <property type="entry name" value="PLPEROXIDASE"/>
</dbReference>
<feature type="binding site" evidence="19">
    <location>
        <position position="84"/>
    </location>
    <ligand>
        <name>Ca(2+)</name>
        <dbReference type="ChEBI" id="CHEBI:29108"/>
        <label>1</label>
    </ligand>
</feature>
<evidence type="ECO:0000256" key="18">
    <source>
        <dbReference type="PIRSR" id="PIRSR600823-2"/>
    </source>
</evidence>